<dbReference type="Proteomes" id="UP000003515">
    <property type="component" value="Unassembled WGS sequence"/>
</dbReference>
<dbReference type="GO" id="GO:0016740">
    <property type="term" value="F:transferase activity"/>
    <property type="evidence" value="ECO:0007669"/>
    <property type="project" value="UniProtKB-KW"/>
</dbReference>
<dbReference type="OrthoDB" id="276604at2"/>
<dbReference type="Proteomes" id="UP000002817">
    <property type="component" value="Unassembled WGS sequence"/>
</dbReference>
<keyword evidence="4" id="KW-0808">Transferase</keyword>
<dbReference type="PANTHER" id="PTHR48090:SF7">
    <property type="entry name" value="RFBJ PROTEIN"/>
    <property type="match status" value="1"/>
</dbReference>
<sequence>MSNELKIAILLPCYNEEGAVGETVIAFKAALPNATVYVYDNNSTDGTVTEAINSGAHVYKEERQGKGKVVRRMFSDVDADVYIMADGDNTYDAAAAPILLKELISNNLDMVVGTRTISLDAYPKGHILGNKLFTKLISMFFGTKLNDVFSGYRVMSKRFVKTIPIFSHGFEIETELTVHALHHSMSIKEVPTNYKSRPEGTSSKLKTFSDGAKILNFIFFLLRDVKPLQFFSTIAAISILLCLSLGLPVVAEFWRTGLVERLPTAVLSSALGVIAISCLFSGFILDNISRLRVEAKILHYLSYNSSKN</sequence>
<feature type="transmembrane region" description="Helical" evidence="1">
    <location>
        <begin position="230"/>
        <end position="250"/>
    </location>
</feature>
<dbReference type="SUPFAM" id="SSF53448">
    <property type="entry name" value="Nucleotide-diphospho-sugar transferases"/>
    <property type="match status" value="1"/>
</dbReference>
<reference evidence="4" key="2">
    <citation type="submission" date="2011-08" db="EMBL/GenBank/DDBJ databases">
        <authorList>
            <person name="Hoffman M."/>
            <person name="Strain E.A."/>
            <person name="Brown E."/>
            <person name="Allard M.W."/>
        </authorList>
    </citation>
    <scope>NUCLEOTIDE SEQUENCE</scope>
    <source>
        <strain evidence="4">CIP 102891</strain>
    </source>
</reference>
<dbReference type="InterPro" id="IPR029044">
    <property type="entry name" value="Nucleotide-diphossugar_trans"/>
</dbReference>
<keyword evidence="1" id="KW-1133">Transmembrane helix</keyword>
<reference evidence="3 6" key="1">
    <citation type="submission" date="2009-10" db="EMBL/GenBank/DDBJ databases">
        <authorList>
            <consortium name="Los Alamos National Laboratory (LANL)"/>
            <consortium name="National Microbial Pathogen Data Resource (NMPDR)"/>
            <person name="Munk A.C."/>
            <person name="Chertkov O."/>
            <person name="Tapia R."/>
            <person name="Green L."/>
            <person name="Rogers Y."/>
            <person name="Detter J.C."/>
            <person name="Bruce D."/>
            <person name="Brettin T.S."/>
            <person name="Colwell R.R."/>
            <person name="Huq A."/>
            <person name="Grim C.J."/>
            <person name="Hasan N.A."/>
            <person name="Bartels D."/>
            <person name="Vonstein V."/>
        </authorList>
    </citation>
    <scope>NUCLEOTIDE SEQUENCE [LARGE SCALE GENOMIC DNA]</scope>
    <source>
        <strain evidence="3 6">CIP 102891</strain>
    </source>
</reference>
<dbReference type="PANTHER" id="PTHR48090">
    <property type="entry name" value="UNDECAPRENYL-PHOSPHATE 4-DEOXY-4-FORMAMIDO-L-ARABINOSE TRANSFERASE-RELATED"/>
    <property type="match status" value="1"/>
</dbReference>
<feature type="transmembrane region" description="Helical" evidence="1">
    <location>
        <begin position="262"/>
        <end position="285"/>
    </location>
</feature>
<accession>C9QKY1</accession>
<dbReference type="eggNOG" id="COG0463">
    <property type="taxonomic scope" value="Bacteria"/>
</dbReference>
<keyword evidence="1" id="KW-0812">Transmembrane</keyword>
<name>C9QKY1_VIBOR</name>
<dbReference type="InterPro" id="IPR050256">
    <property type="entry name" value="Glycosyltransferase_2"/>
</dbReference>
<feature type="domain" description="Glycosyltransferase 2-like" evidence="2">
    <location>
        <begin position="9"/>
        <end position="161"/>
    </location>
</feature>
<evidence type="ECO:0000259" key="2">
    <source>
        <dbReference type="Pfam" id="PF00535"/>
    </source>
</evidence>
<dbReference type="PATRIC" id="fig|675816.5.peg.3448"/>
<dbReference type="EMBL" id="ACZV01000005">
    <property type="protein sequence ID" value="EEX91461.1"/>
    <property type="molecule type" value="Genomic_DNA"/>
</dbReference>
<evidence type="ECO:0000313" key="4">
    <source>
        <dbReference type="EMBL" id="EGU47444.1"/>
    </source>
</evidence>
<dbReference type="RefSeq" id="WP_004413006.1">
    <property type="nucleotide sequence ID" value="NZ_ACZV01000005.1"/>
</dbReference>
<gene>
    <name evidence="3" type="ORF">VIA_002103</name>
    <name evidence="4" type="ORF">VIOR3934_18218</name>
</gene>
<proteinExistence type="predicted"/>
<protein>
    <submittedName>
        <fullName evidence="4">Glycosyltransferase</fullName>
    </submittedName>
    <submittedName>
        <fullName evidence="3">RfbJ protein</fullName>
    </submittedName>
</protein>
<evidence type="ECO:0000313" key="6">
    <source>
        <dbReference type="Proteomes" id="UP000003515"/>
    </source>
</evidence>
<organism evidence="4 5">
    <name type="scientific">Vibrio orientalis CIP 102891 = ATCC 33934</name>
    <dbReference type="NCBI Taxonomy" id="675816"/>
    <lineage>
        <taxon>Bacteria</taxon>
        <taxon>Pseudomonadati</taxon>
        <taxon>Pseudomonadota</taxon>
        <taxon>Gammaproteobacteria</taxon>
        <taxon>Vibrionales</taxon>
        <taxon>Vibrionaceae</taxon>
        <taxon>Vibrio</taxon>
        <taxon>Vibrio oreintalis group</taxon>
    </lineage>
</organism>
<dbReference type="STRING" id="675816.VIA_002103"/>
<dbReference type="CDD" id="cd04179">
    <property type="entry name" value="DPM_DPG-synthase_like"/>
    <property type="match status" value="1"/>
</dbReference>
<dbReference type="InterPro" id="IPR001173">
    <property type="entry name" value="Glyco_trans_2-like"/>
</dbReference>
<keyword evidence="1" id="KW-0472">Membrane</keyword>
<dbReference type="EMBL" id="AFWH01000051">
    <property type="protein sequence ID" value="EGU47444.1"/>
    <property type="molecule type" value="Genomic_DNA"/>
</dbReference>
<reference evidence="4 5" key="3">
    <citation type="journal article" date="2012" name="Int. J. Syst. Evol. Microbiol.">
        <title>Vibrio caribbeanicus sp. nov., isolated from the marine sponge Scleritoderma cyanea.</title>
        <authorList>
            <person name="Hoffmann M."/>
            <person name="Monday S.R."/>
            <person name="Allard M.W."/>
            <person name="Strain E.A."/>
            <person name="Whittaker P."/>
            <person name="Naum M."/>
            <person name="McCarthy P.J."/>
            <person name="Lopez J.V."/>
            <person name="Fischer M."/>
            <person name="Brown E.W."/>
        </authorList>
    </citation>
    <scope>NUCLEOTIDE SEQUENCE [LARGE SCALE GENOMIC DNA]</scope>
    <source>
        <strain evidence="4">CIP 102891</strain>
        <strain evidence="5">CIP 102891 / ATCC 33934</strain>
    </source>
</reference>
<dbReference type="AlphaFoldDB" id="C9QKY1"/>
<dbReference type="Gene3D" id="3.90.550.10">
    <property type="entry name" value="Spore Coat Polysaccharide Biosynthesis Protein SpsA, Chain A"/>
    <property type="match status" value="1"/>
</dbReference>
<evidence type="ECO:0000313" key="3">
    <source>
        <dbReference type="EMBL" id="EEX91461.1"/>
    </source>
</evidence>
<keyword evidence="6" id="KW-1185">Reference proteome</keyword>
<evidence type="ECO:0000256" key="1">
    <source>
        <dbReference type="SAM" id="Phobius"/>
    </source>
</evidence>
<comment type="caution">
    <text evidence="4">The sequence shown here is derived from an EMBL/GenBank/DDBJ whole genome shotgun (WGS) entry which is preliminary data.</text>
</comment>
<evidence type="ECO:0000313" key="5">
    <source>
        <dbReference type="Proteomes" id="UP000002817"/>
    </source>
</evidence>
<dbReference type="Pfam" id="PF00535">
    <property type="entry name" value="Glycos_transf_2"/>
    <property type="match status" value="1"/>
</dbReference>